<evidence type="ECO:0000256" key="1">
    <source>
        <dbReference type="ARBA" id="ARBA00009108"/>
    </source>
</evidence>
<dbReference type="Pfam" id="PF05949">
    <property type="entry name" value="DUF881"/>
    <property type="match status" value="1"/>
</dbReference>
<dbReference type="RefSeq" id="WP_367995139.1">
    <property type="nucleotide sequence ID" value="NZ_JBFPJR010000034.1"/>
</dbReference>
<dbReference type="Gene3D" id="3.30.70.1880">
    <property type="entry name" value="Protein of unknown function DUF881"/>
    <property type="match status" value="1"/>
</dbReference>
<keyword evidence="2" id="KW-1133">Transmembrane helix</keyword>
<keyword evidence="2" id="KW-0472">Membrane</keyword>
<gene>
    <name evidence="3" type="ORF">AB3X52_16100</name>
</gene>
<organism evidence="3 4">
    <name type="scientific">Nocardioides eburneus</name>
    <dbReference type="NCBI Taxonomy" id="3231482"/>
    <lineage>
        <taxon>Bacteria</taxon>
        <taxon>Bacillati</taxon>
        <taxon>Actinomycetota</taxon>
        <taxon>Actinomycetes</taxon>
        <taxon>Propionibacteriales</taxon>
        <taxon>Nocardioidaceae</taxon>
        <taxon>Nocardioides</taxon>
    </lineage>
</organism>
<protein>
    <submittedName>
        <fullName evidence="3">DUF881 domain-containing protein</fullName>
    </submittedName>
</protein>
<name>A0ABV3T1R0_9ACTN</name>
<comment type="similarity">
    <text evidence="1">Belongs to the UPF0749 family.</text>
</comment>
<feature type="transmembrane region" description="Helical" evidence="2">
    <location>
        <begin position="55"/>
        <end position="75"/>
    </location>
</feature>
<sequence length="291" mass="30705">MRTDPAPRPPVPSSVTMPLLTRITQQSLDEDYLHVADRRRTASGDRPAGGGRRRLTAVTVVAVVAFGLLVAIAAVQTSRNATVREESRSVLISRIDDQQRVVSQQHQQIADLSDQNTAEESAFADMGRQLSQATRREQALAQTAGFGPVAGPGVQISVDDAPNGGRSGLVQDDDLAGLINGLWASGATAVSVNGQRVTARSAPRNSGTVIRINGVSLSAPYVVSALGDNRTLLAKFAETGSGRSFQLLTSTLGMPVTMDNVDHLQIPAGPVGLMDLRSARSATGQKPQEDH</sequence>
<dbReference type="PANTHER" id="PTHR37313:SF1">
    <property type="entry name" value="UPF0749 PROTEIN RV1823"/>
    <property type="match status" value="1"/>
</dbReference>
<evidence type="ECO:0000256" key="2">
    <source>
        <dbReference type="SAM" id="Phobius"/>
    </source>
</evidence>
<dbReference type="InterPro" id="IPR010273">
    <property type="entry name" value="DUF881"/>
</dbReference>
<comment type="caution">
    <text evidence="3">The sequence shown here is derived from an EMBL/GenBank/DDBJ whole genome shotgun (WGS) entry which is preliminary data.</text>
</comment>
<dbReference type="PANTHER" id="PTHR37313">
    <property type="entry name" value="UPF0749 PROTEIN RV1825"/>
    <property type="match status" value="1"/>
</dbReference>
<dbReference type="Proteomes" id="UP001556631">
    <property type="component" value="Unassembled WGS sequence"/>
</dbReference>
<proteinExistence type="inferred from homology"/>
<evidence type="ECO:0000313" key="4">
    <source>
        <dbReference type="Proteomes" id="UP001556631"/>
    </source>
</evidence>
<reference evidence="3 4" key="1">
    <citation type="submission" date="2024-07" db="EMBL/GenBank/DDBJ databases">
        <authorList>
            <person name="Lee S."/>
            <person name="Kang M."/>
        </authorList>
    </citation>
    <scope>NUCLEOTIDE SEQUENCE [LARGE SCALE GENOMIC DNA]</scope>
    <source>
        <strain evidence="3 4">DS6</strain>
    </source>
</reference>
<accession>A0ABV3T1R0</accession>
<dbReference type="EMBL" id="JBFPJR010000034">
    <property type="protein sequence ID" value="MEX0429146.1"/>
    <property type="molecule type" value="Genomic_DNA"/>
</dbReference>
<keyword evidence="2" id="KW-0812">Transmembrane</keyword>
<evidence type="ECO:0000313" key="3">
    <source>
        <dbReference type="EMBL" id="MEX0429146.1"/>
    </source>
</evidence>
<keyword evidence="4" id="KW-1185">Reference proteome</keyword>